<gene>
    <name evidence="1" type="ORF">D7Z94_07210</name>
</gene>
<accession>A0A3B0CAP6</accession>
<dbReference type="SUPFAM" id="SSF50998">
    <property type="entry name" value="Quinoprotein alcohol dehydrogenase-like"/>
    <property type="match status" value="1"/>
</dbReference>
<dbReference type="InterPro" id="IPR011047">
    <property type="entry name" value="Quinoprotein_ADH-like_sf"/>
</dbReference>
<dbReference type="RefSeq" id="WP_120710801.1">
    <property type="nucleotide sequence ID" value="NZ_RBCJ01000001.1"/>
</dbReference>
<dbReference type="AlphaFoldDB" id="A0A3B0CAP6"/>
<dbReference type="OrthoDB" id="1093345at2"/>
<name>A0A3B0CAP6_9FLAO</name>
<protein>
    <submittedName>
        <fullName evidence="1">Ribonuclease HII</fullName>
    </submittedName>
</protein>
<comment type="caution">
    <text evidence="1">The sequence shown here is derived from an EMBL/GenBank/DDBJ whole genome shotgun (WGS) entry which is preliminary data.</text>
</comment>
<dbReference type="Proteomes" id="UP000276603">
    <property type="component" value="Unassembled WGS sequence"/>
</dbReference>
<proteinExistence type="predicted"/>
<organism evidence="1 2">
    <name type="scientific">Ulvibacterium marinum</name>
    <dbReference type="NCBI Taxonomy" id="2419782"/>
    <lineage>
        <taxon>Bacteria</taxon>
        <taxon>Pseudomonadati</taxon>
        <taxon>Bacteroidota</taxon>
        <taxon>Flavobacteriia</taxon>
        <taxon>Flavobacteriales</taxon>
        <taxon>Flavobacteriaceae</taxon>
        <taxon>Ulvibacterium</taxon>
    </lineage>
</organism>
<sequence length="820" mass="93263">MKSKILILYFLFLIFGCQEEKRTSSSLLEFIPANASLIIKINSFDSFKESIRNNDFLKRFKSSKTYKEIAEVVNNLDYVRPQTSSLLAFSKSAEGKWGYTLVTAFSPDIINLNSLKNKTIESLSTEQEEINRYTIDGSVFFASRLKDKIAVSSSQSLLENLSRSFGKVEISKALQKLFKASGTTKPASIFLHMDENTELLGSLLKNNPEIETSRFADWLSLDIDLQLDYINLRGISMVQDSTKNYLNLFKNTTPLANTIQNFAPKNAEAILSYTFNDYEIFAKNKREYLGHSVPEDSLFSTVEEIGCIYLNSKKAVLLNTYGSETIAEYLGEMQVGSLDFQGNEILELGQSDFLKKLLSPLITDFDAKYVTVLDNAFVFSEEKEVLQTVIRNYKNSNTFQDTPVYETAMENIASESTILYISDSDGIKDVLNAHFSKTFIQDFTKSKLKPTVYGAQVVADKDIFHTNAIINAITPKKSNRSISKSFSLNLENEITMNPQFVVNHNTKTKEIVVQDADNTLYLISRNGKILWSKKLDGRIQGKVHQVDIYKNGRLQLAFTTNNQFLVLDRNGEEVKPFVKSFEGGNLNPLAVFDYDGKKDYRFVVVHNEKIFMYNNKGNIVTGFTYIEAEHPVLGAPKHFRIGKKDYLTFKLSDGSLKILSRVGKVRVKVDKKIDFSENEIYVYKNKFIVTDKDGILYQIDERGKMSEANLNLNEDHGLDATSKTLVLMNNNELSIRGNKVELDLGVYLPPKIFYIYDKIYISLTDIQNQRVYLFDSMAKAIPNFPIFGTSPIDLNDVDNDRKLEVVVKDQDNSIIMYNMN</sequence>
<evidence type="ECO:0000313" key="2">
    <source>
        <dbReference type="Proteomes" id="UP000276603"/>
    </source>
</evidence>
<dbReference type="EMBL" id="RBCJ01000001">
    <property type="protein sequence ID" value="RKN83595.1"/>
    <property type="molecule type" value="Genomic_DNA"/>
</dbReference>
<reference evidence="1 2" key="1">
    <citation type="submission" date="2018-10" db="EMBL/GenBank/DDBJ databases">
        <title>Ulvibacterium marinum gen. nov., sp. nov., a novel marine bacterium of the family Flavobacteriaceae, isolated from a culture of the green alga Ulva prolifera.</title>
        <authorList>
            <person name="Zhang Z."/>
        </authorList>
    </citation>
    <scope>NUCLEOTIDE SEQUENCE [LARGE SCALE GENOMIC DNA]</scope>
    <source>
        <strain evidence="1 2">CCMM003</strain>
    </source>
</reference>
<keyword evidence="2" id="KW-1185">Reference proteome</keyword>
<evidence type="ECO:0000313" key="1">
    <source>
        <dbReference type="EMBL" id="RKN83595.1"/>
    </source>
</evidence>
<dbReference type="PROSITE" id="PS51257">
    <property type="entry name" value="PROKAR_LIPOPROTEIN"/>
    <property type="match status" value="1"/>
</dbReference>